<keyword evidence="1" id="KW-1133">Transmembrane helix</keyword>
<proteinExistence type="predicted"/>
<evidence type="ECO:0000256" key="1">
    <source>
        <dbReference type="SAM" id="Phobius"/>
    </source>
</evidence>
<organism evidence="2 3">
    <name type="scientific">Aspergillus viridinutans</name>
    <dbReference type="NCBI Taxonomy" id="75553"/>
    <lineage>
        <taxon>Eukaryota</taxon>
        <taxon>Fungi</taxon>
        <taxon>Dikarya</taxon>
        <taxon>Ascomycota</taxon>
        <taxon>Pezizomycotina</taxon>
        <taxon>Eurotiomycetes</taxon>
        <taxon>Eurotiomycetidae</taxon>
        <taxon>Eurotiales</taxon>
        <taxon>Aspergillaceae</taxon>
        <taxon>Aspergillus</taxon>
        <taxon>Aspergillus subgen. Fumigati</taxon>
    </lineage>
</organism>
<evidence type="ECO:0000313" key="2">
    <source>
        <dbReference type="EMBL" id="GIK06671.1"/>
    </source>
</evidence>
<gene>
    <name evidence="2" type="ORF">Aspvir_002321</name>
</gene>
<protein>
    <submittedName>
        <fullName evidence="2">Uncharacterized protein</fullName>
    </submittedName>
</protein>
<evidence type="ECO:0000313" key="3">
    <source>
        <dbReference type="Proteomes" id="UP000710440"/>
    </source>
</evidence>
<feature type="transmembrane region" description="Helical" evidence="1">
    <location>
        <begin position="84"/>
        <end position="103"/>
    </location>
</feature>
<reference evidence="2 3" key="1">
    <citation type="submission" date="2021-02" db="EMBL/GenBank/DDBJ databases">
        <title>Pan-genome distribution and transcriptional activeness of fungal secondary metabolism genes in Aspergillus section Fumigati.</title>
        <authorList>
            <person name="Takahashi H."/>
            <person name="Umemura M."/>
            <person name="Ninomiya A."/>
            <person name="Kusuya Y."/>
            <person name="Urayama S."/>
            <person name="Shimizu M."/>
            <person name="Watanabe A."/>
            <person name="Kamei K."/>
            <person name="Yaguchi T."/>
            <person name="Hagiwara D."/>
        </authorList>
    </citation>
    <scope>NUCLEOTIDE SEQUENCE [LARGE SCALE GENOMIC DNA]</scope>
    <source>
        <strain evidence="2 3">IFM 47045</strain>
    </source>
</reference>
<dbReference type="EMBL" id="BOPL01000011">
    <property type="protein sequence ID" value="GIK06671.1"/>
    <property type="molecule type" value="Genomic_DNA"/>
</dbReference>
<dbReference type="AlphaFoldDB" id="A0A9P3FA51"/>
<dbReference type="Proteomes" id="UP000710440">
    <property type="component" value="Unassembled WGS sequence"/>
</dbReference>
<sequence length="126" mass="14261">MVTRILAPGAHSDEAECRLFNLCFHHFDDPAAAKVLRSAIQSSDAFVIFEMTHGTASACLNSTFITVSPLLTTLLWFRSSPLRLFFNYIFPLVQLFFAVDGYVSCIRSRTPEEITTLIRQQKDLDK</sequence>
<name>A0A9P3FA51_ASPVI</name>
<dbReference type="OrthoDB" id="2101715at2759"/>
<keyword evidence="1" id="KW-0472">Membrane</keyword>
<dbReference type="GeneID" id="66930303"/>
<dbReference type="RefSeq" id="XP_043129857.1">
    <property type="nucleotide sequence ID" value="XM_043273922.1"/>
</dbReference>
<keyword evidence="1" id="KW-0812">Transmembrane</keyword>
<keyword evidence="3" id="KW-1185">Reference proteome</keyword>
<comment type="caution">
    <text evidence="2">The sequence shown here is derived from an EMBL/GenBank/DDBJ whole genome shotgun (WGS) entry which is preliminary data.</text>
</comment>
<accession>A0A9P3FA51</accession>